<name>Q2SLV4_HAHCH</name>
<evidence type="ECO:0000313" key="2">
    <source>
        <dbReference type="Proteomes" id="UP000000238"/>
    </source>
</evidence>
<dbReference type="EMBL" id="CP000155">
    <property type="protein sequence ID" value="ABC28370.1"/>
    <property type="molecule type" value="Genomic_DNA"/>
</dbReference>
<gene>
    <name evidence="1" type="ordered locus">HCH_01512</name>
</gene>
<keyword evidence="2" id="KW-1185">Reference proteome</keyword>
<dbReference type="KEGG" id="hch:HCH_01512"/>
<sequence length="49" mass="5661">MKWITGVSRAAASIVRRALLELAEIRMEWKILKILLSWSAPVIFIEHNV</sequence>
<dbReference type="Proteomes" id="UP000000238">
    <property type="component" value="Chromosome"/>
</dbReference>
<reference evidence="1 2" key="1">
    <citation type="journal article" date="2005" name="Nucleic Acids Res.">
        <title>Genomic blueprint of Hahella chejuensis, a marine microbe producing an algicidal agent.</title>
        <authorList>
            <person name="Jeong H."/>
            <person name="Yim J.H."/>
            <person name="Lee C."/>
            <person name="Choi S.-H."/>
            <person name="Park Y.K."/>
            <person name="Yoon S.H."/>
            <person name="Hur C.-G."/>
            <person name="Kang H.-Y."/>
            <person name="Kim D."/>
            <person name="Lee H.H."/>
            <person name="Park K.H."/>
            <person name="Park S.-H."/>
            <person name="Park H.-S."/>
            <person name="Lee H.K."/>
            <person name="Oh T.K."/>
            <person name="Kim J.F."/>
        </authorList>
    </citation>
    <scope>NUCLEOTIDE SEQUENCE [LARGE SCALE GENOMIC DNA]</scope>
    <source>
        <strain evidence="1 2">KCTC 2396</strain>
    </source>
</reference>
<accession>Q2SLV4</accession>
<protein>
    <submittedName>
        <fullName evidence="1">Uncharacterized protein</fullName>
    </submittedName>
</protein>
<organism evidence="1 2">
    <name type="scientific">Hahella chejuensis (strain KCTC 2396)</name>
    <dbReference type="NCBI Taxonomy" id="349521"/>
    <lineage>
        <taxon>Bacteria</taxon>
        <taxon>Pseudomonadati</taxon>
        <taxon>Pseudomonadota</taxon>
        <taxon>Gammaproteobacteria</taxon>
        <taxon>Oceanospirillales</taxon>
        <taxon>Hahellaceae</taxon>
        <taxon>Hahella</taxon>
    </lineage>
</organism>
<evidence type="ECO:0000313" key="1">
    <source>
        <dbReference type="EMBL" id="ABC28370.1"/>
    </source>
</evidence>
<dbReference type="AlphaFoldDB" id="Q2SLV4"/>
<dbReference type="HOGENOM" id="CLU_3136279_0_0_6"/>
<proteinExistence type="predicted"/>